<dbReference type="GO" id="GO:0005783">
    <property type="term" value="C:endoplasmic reticulum"/>
    <property type="evidence" value="ECO:0007669"/>
    <property type="project" value="TreeGrafter"/>
</dbReference>
<reference evidence="2" key="1">
    <citation type="journal article" date="2020" name="Stud. Mycol.">
        <title>101 Dothideomycetes genomes: a test case for predicting lifestyles and emergence of pathogens.</title>
        <authorList>
            <person name="Haridas S."/>
            <person name="Albert R."/>
            <person name="Binder M."/>
            <person name="Bloem J."/>
            <person name="Labutti K."/>
            <person name="Salamov A."/>
            <person name="Andreopoulos B."/>
            <person name="Baker S."/>
            <person name="Barry K."/>
            <person name="Bills G."/>
            <person name="Bluhm B."/>
            <person name="Cannon C."/>
            <person name="Castanera R."/>
            <person name="Culley D."/>
            <person name="Daum C."/>
            <person name="Ezra D."/>
            <person name="Gonzalez J."/>
            <person name="Henrissat B."/>
            <person name="Kuo A."/>
            <person name="Liang C."/>
            <person name="Lipzen A."/>
            <person name="Lutzoni F."/>
            <person name="Magnuson J."/>
            <person name="Mondo S."/>
            <person name="Nolan M."/>
            <person name="Ohm R."/>
            <person name="Pangilinan J."/>
            <person name="Park H.-J."/>
            <person name="Ramirez L."/>
            <person name="Alfaro M."/>
            <person name="Sun H."/>
            <person name="Tritt A."/>
            <person name="Yoshinaga Y."/>
            <person name="Zwiers L.-H."/>
            <person name="Turgeon B."/>
            <person name="Goodwin S."/>
            <person name="Spatafora J."/>
            <person name="Crous P."/>
            <person name="Grigoriev I."/>
        </authorList>
    </citation>
    <scope>NUCLEOTIDE SEQUENCE</scope>
    <source>
        <strain evidence="2">CBS 133067</strain>
    </source>
</reference>
<gene>
    <name evidence="2" type="ORF">NA57DRAFT_61052</name>
</gene>
<dbReference type="InterPro" id="IPR000073">
    <property type="entry name" value="AB_hydrolase_1"/>
</dbReference>
<protein>
    <submittedName>
        <fullName evidence="2">Alpha/beta-hydrolase</fullName>
    </submittedName>
</protein>
<dbReference type="PANTHER" id="PTHR43139">
    <property type="entry name" value="SI:DKEY-122A22.2"/>
    <property type="match status" value="1"/>
</dbReference>
<evidence type="ECO:0000313" key="2">
    <source>
        <dbReference type="EMBL" id="KAF2093831.1"/>
    </source>
</evidence>
<dbReference type="Proteomes" id="UP000799772">
    <property type="component" value="Unassembled WGS sequence"/>
</dbReference>
<dbReference type="OrthoDB" id="294702at2759"/>
<organism evidence="2 3">
    <name type="scientific">Rhizodiscina lignyota</name>
    <dbReference type="NCBI Taxonomy" id="1504668"/>
    <lineage>
        <taxon>Eukaryota</taxon>
        <taxon>Fungi</taxon>
        <taxon>Dikarya</taxon>
        <taxon>Ascomycota</taxon>
        <taxon>Pezizomycotina</taxon>
        <taxon>Dothideomycetes</taxon>
        <taxon>Pleosporomycetidae</taxon>
        <taxon>Aulographales</taxon>
        <taxon>Rhizodiscinaceae</taxon>
        <taxon>Rhizodiscina</taxon>
    </lineage>
</organism>
<dbReference type="Pfam" id="PF12697">
    <property type="entry name" value="Abhydrolase_6"/>
    <property type="match status" value="1"/>
</dbReference>
<dbReference type="InterPro" id="IPR029058">
    <property type="entry name" value="AB_hydrolase_fold"/>
</dbReference>
<dbReference type="Gene3D" id="3.40.50.1820">
    <property type="entry name" value="alpha/beta hydrolase"/>
    <property type="match status" value="1"/>
</dbReference>
<name>A0A9P4I2I1_9PEZI</name>
<keyword evidence="3" id="KW-1185">Reference proteome</keyword>
<proteinExistence type="predicted"/>
<evidence type="ECO:0000313" key="3">
    <source>
        <dbReference type="Proteomes" id="UP000799772"/>
    </source>
</evidence>
<dbReference type="SUPFAM" id="SSF53474">
    <property type="entry name" value="alpha/beta-Hydrolases"/>
    <property type="match status" value="1"/>
</dbReference>
<feature type="domain" description="AB hydrolase-1" evidence="1">
    <location>
        <begin position="55"/>
        <end position="302"/>
    </location>
</feature>
<sequence>MVVRSENSWETETKSELVSIGTHRLFLSTSGPPRKPGTAVVIFFTGGGVPVLAHTHLQDLISKSSRCYFYDRAGYDYSERGPIEHPTSEDAAYEAWNLLHAVKVAPPYVLVSHSYGGIIARTFLEQHSEAIAGMVLADTAAELMYELWPHVPATSLEAVGKDVDFLKLTHFLEESGYTEEELEAIIKAIERTQPAAIAEDNRTGVRALAQRRQYTRVIMGDKPLSVIRCNMARDYRIIYEAGVKAGNGTEAEREDAKRFIETFDIYDDVIRAAQVRLSRNSKYVVIEDCGHDVPMRRPRIIANEVEWVLEQLQSRSPQEIAS</sequence>
<comment type="caution">
    <text evidence="2">The sequence shown here is derived from an EMBL/GenBank/DDBJ whole genome shotgun (WGS) entry which is preliminary data.</text>
</comment>
<dbReference type="EMBL" id="ML978136">
    <property type="protein sequence ID" value="KAF2093831.1"/>
    <property type="molecule type" value="Genomic_DNA"/>
</dbReference>
<evidence type="ECO:0000259" key="1">
    <source>
        <dbReference type="Pfam" id="PF12697"/>
    </source>
</evidence>
<dbReference type="PANTHER" id="PTHR43139:SF52">
    <property type="entry name" value="SI:DKEY-122A22.2"/>
    <property type="match status" value="1"/>
</dbReference>
<dbReference type="AlphaFoldDB" id="A0A9P4I2I1"/>
<dbReference type="InterPro" id="IPR052370">
    <property type="entry name" value="Meta-cleavage_hydrolase"/>
</dbReference>
<accession>A0A9P4I2I1</accession>